<dbReference type="Pfam" id="PF00263">
    <property type="entry name" value="Secretin"/>
    <property type="match status" value="1"/>
</dbReference>
<comment type="similarity">
    <text evidence="1">Belongs to the bacterial secretin family.</text>
</comment>
<dbReference type="AlphaFoldDB" id="A0A831ZZW7"/>
<dbReference type="EMBL" id="DSTK01000019">
    <property type="protein sequence ID" value="HFK97003.1"/>
    <property type="molecule type" value="Genomic_DNA"/>
</dbReference>
<evidence type="ECO:0000256" key="1">
    <source>
        <dbReference type="RuleBase" id="RU004003"/>
    </source>
</evidence>
<feature type="domain" description="Type II/III secretion system secretin-like" evidence="2">
    <location>
        <begin position="124"/>
        <end position="296"/>
    </location>
</feature>
<accession>A0A831ZZW7</accession>
<dbReference type="InterPro" id="IPR050810">
    <property type="entry name" value="Bact_Secretion_Sys_Channel"/>
</dbReference>
<protein>
    <recommendedName>
        <fullName evidence="2">Type II/III secretion system secretin-like domain-containing protein</fullName>
    </recommendedName>
</protein>
<gene>
    <name evidence="3" type="ORF">ENS06_06710</name>
</gene>
<sequence>MYRFLETALGQSLLSPQGKYALDRFTGTLLVRDFPANVRRVENLIENLRKRYENQVTIEARIVEVELSKSHEFGVEWQVVLQEGLGGPDWRAVSRYMYGPQASDKTFVMQLSAGNYLDAILKTIETYGTVNVISNPKIRVMHGQPAVMTVGTSIAYIKSIERHEDAYLGQTRITTTAETSSVFDGLTFGVTPYVQPDGNILLSIVPIKSDVVALNKEEVENNTVTLPIVNLRSSTTVVKLKPDDVVILGGILLDRSKQNRSQVPVLGSLPVVGSLFGTQRRESKKVEMIIFLEARLM</sequence>
<name>A0A831ZZW7_9BACT</name>
<dbReference type="InterPro" id="IPR001775">
    <property type="entry name" value="GspD/PilQ"/>
</dbReference>
<dbReference type="PANTHER" id="PTHR30332">
    <property type="entry name" value="PROBABLE GENERAL SECRETION PATHWAY PROTEIN D"/>
    <property type="match status" value="1"/>
</dbReference>
<dbReference type="GO" id="GO:0009306">
    <property type="term" value="P:protein secretion"/>
    <property type="evidence" value="ECO:0007669"/>
    <property type="project" value="InterPro"/>
</dbReference>
<dbReference type="InterPro" id="IPR004846">
    <property type="entry name" value="T2SS/T3SS_dom"/>
</dbReference>
<dbReference type="PANTHER" id="PTHR30332:SF17">
    <property type="entry name" value="TYPE IV PILIATION SYSTEM PROTEIN DR_0774-RELATED"/>
    <property type="match status" value="1"/>
</dbReference>
<dbReference type="GO" id="GO:0015627">
    <property type="term" value="C:type II protein secretion system complex"/>
    <property type="evidence" value="ECO:0007669"/>
    <property type="project" value="TreeGrafter"/>
</dbReference>
<reference evidence="3" key="1">
    <citation type="journal article" date="2020" name="mSystems">
        <title>Genome- and Community-Level Interaction Insights into Carbon Utilization and Element Cycling Functions of Hydrothermarchaeota in Hydrothermal Sediment.</title>
        <authorList>
            <person name="Zhou Z."/>
            <person name="Liu Y."/>
            <person name="Xu W."/>
            <person name="Pan J."/>
            <person name="Luo Z.H."/>
            <person name="Li M."/>
        </authorList>
    </citation>
    <scope>NUCLEOTIDE SEQUENCE [LARGE SCALE GENOMIC DNA]</scope>
    <source>
        <strain evidence="3">SpSt-456</strain>
    </source>
</reference>
<dbReference type="PRINTS" id="PR00811">
    <property type="entry name" value="BCTERIALGSPD"/>
</dbReference>
<organism evidence="3">
    <name type="scientific">Desulfacinum infernum</name>
    <dbReference type="NCBI Taxonomy" id="35837"/>
    <lineage>
        <taxon>Bacteria</taxon>
        <taxon>Pseudomonadati</taxon>
        <taxon>Thermodesulfobacteriota</taxon>
        <taxon>Syntrophobacteria</taxon>
        <taxon>Syntrophobacterales</taxon>
        <taxon>Syntrophobacteraceae</taxon>
        <taxon>Desulfacinum</taxon>
    </lineage>
</organism>
<comment type="caution">
    <text evidence="3">The sequence shown here is derived from an EMBL/GenBank/DDBJ whole genome shotgun (WGS) entry which is preliminary data.</text>
</comment>
<proteinExistence type="inferred from homology"/>
<evidence type="ECO:0000313" key="3">
    <source>
        <dbReference type="EMBL" id="HFK97003.1"/>
    </source>
</evidence>
<evidence type="ECO:0000259" key="2">
    <source>
        <dbReference type="Pfam" id="PF00263"/>
    </source>
</evidence>